<dbReference type="InterPro" id="IPR043502">
    <property type="entry name" value="DNA/RNA_pol_sf"/>
</dbReference>
<dbReference type="GO" id="GO:0004984">
    <property type="term" value="F:olfactory receptor activity"/>
    <property type="evidence" value="ECO:0007669"/>
    <property type="project" value="InterPro"/>
</dbReference>
<accession>A0AAW0HHJ0</accession>
<feature type="region of interest" description="Disordered" evidence="8">
    <location>
        <begin position="269"/>
        <end position="292"/>
    </location>
</feature>
<dbReference type="PANTHER" id="PTHR19446">
    <property type="entry name" value="REVERSE TRANSCRIPTASES"/>
    <property type="match status" value="1"/>
</dbReference>
<evidence type="ECO:0000256" key="8">
    <source>
        <dbReference type="SAM" id="MobiDB-lite"/>
    </source>
</evidence>
<feature type="domain" description="Reverse transcriptase" evidence="10">
    <location>
        <begin position="176"/>
        <end position="227"/>
    </location>
</feature>
<evidence type="ECO:0000256" key="9">
    <source>
        <dbReference type="SAM" id="Phobius"/>
    </source>
</evidence>
<keyword evidence="12" id="KW-1185">Reference proteome</keyword>
<dbReference type="InterPro" id="IPR000477">
    <property type="entry name" value="RT_dom"/>
</dbReference>
<comment type="caution">
    <text evidence="11">The sequence shown here is derived from an EMBL/GenBank/DDBJ whole genome shotgun (WGS) entry which is preliminary data.</text>
</comment>
<evidence type="ECO:0000313" key="12">
    <source>
        <dbReference type="Proteomes" id="UP001488838"/>
    </source>
</evidence>
<dbReference type="SUPFAM" id="SSF56672">
    <property type="entry name" value="DNA/RNA polymerases"/>
    <property type="match status" value="1"/>
</dbReference>
<keyword evidence="6" id="KW-0807">Transducer</keyword>
<evidence type="ECO:0000313" key="11">
    <source>
        <dbReference type="EMBL" id="KAK7802234.1"/>
    </source>
</evidence>
<dbReference type="InterPro" id="IPR000725">
    <property type="entry name" value="Olfact_rcpt"/>
</dbReference>
<gene>
    <name evidence="11" type="ORF">U0070_025446</name>
</gene>
<feature type="transmembrane region" description="Helical" evidence="9">
    <location>
        <begin position="41"/>
        <end position="62"/>
    </location>
</feature>
<feature type="coiled-coil region" evidence="7">
    <location>
        <begin position="82"/>
        <end position="163"/>
    </location>
</feature>
<evidence type="ECO:0000256" key="7">
    <source>
        <dbReference type="SAM" id="Coils"/>
    </source>
</evidence>
<keyword evidence="4 9" id="KW-1133">Transmembrane helix</keyword>
<protein>
    <recommendedName>
        <fullName evidence="2">RNA-directed DNA polymerase</fullName>
        <ecNumber evidence="2">2.7.7.49</ecNumber>
    </recommendedName>
</protein>
<keyword evidence="3 9" id="KW-0812">Transmembrane</keyword>
<evidence type="ECO:0000256" key="6">
    <source>
        <dbReference type="ARBA" id="ARBA00023224"/>
    </source>
</evidence>
<dbReference type="EC" id="2.7.7.49" evidence="2"/>
<dbReference type="EMBL" id="JBBHLL010000471">
    <property type="protein sequence ID" value="KAK7802234.1"/>
    <property type="molecule type" value="Genomic_DNA"/>
</dbReference>
<organism evidence="11 12">
    <name type="scientific">Myodes glareolus</name>
    <name type="common">Bank vole</name>
    <name type="synonym">Clethrionomys glareolus</name>
    <dbReference type="NCBI Taxonomy" id="447135"/>
    <lineage>
        <taxon>Eukaryota</taxon>
        <taxon>Metazoa</taxon>
        <taxon>Chordata</taxon>
        <taxon>Craniata</taxon>
        <taxon>Vertebrata</taxon>
        <taxon>Euteleostomi</taxon>
        <taxon>Mammalia</taxon>
        <taxon>Eutheria</taxon>
        <taxon>Euarchontoglires</taxon>
        <taxon>Glires</taxon>
        <taxon>Rodentia</taxon>
        <taxon>Myomorpha</taxon>
        <taxon>Muroidea</taxon>
        <taxon>Cricetidae</taxon>
        <taxon>Arvicolinae</taxon>
        <taxon>Myodes</taxon>
    </lineage>
</organism>
<dbReference type="GO" id="GO:0016020">
    <property type="term" value="C:membrane"/>
    <property type="evidence" value="ECO:0007669"/>
    <property type="project" value="UniProtKB-SubCell"/>
</dbReference>
<dbReference type="Pfam" id="PF00078">
    <property type="entry name" value="RVT_1"/>
    <property type="match status" value="1"/>
</dbReference>
<keyword evidence="7" id="KW-0175">Coiled coil</keyword>
<reference evidence="11 12" key="1">
    <citation type="journal article" date="2023" name="bioRxiv">
        <title>Conserved and derived expression patterns and positive selection on dental genes reveal complex evolutionary context of ever-growing rodent molars.</title>
        <authorList>
            <person name="Calamari Z.T."/>
            <person name="Song A."/>
            <person name="Cohen E."/>
            <person name="Akter M."/>
            <person name="Roy R.D."/>
            <person name="Hallikas O."/>
            <person name="Christensen M.M."/>
            <person name="Li P."/>
            <person name="Marangoni P."/>
            <person name="Jernvall J."/>
            <person name="Klein O.D."/>
        </authorList>
    </citation>
    <scope>NUCLEOTIDE SEQUENCE [LARGE SCALE GENOMIC DNA]</scope>
    <source>
        <strain evidence="11">V071</strain>
    </source>
</reference>
<keyword evidence="5 9" id="KW-0472">Membrane</keyword>
<evidence type="ECO:0000256" key="4">
    <source>
        <dbReference type="ARBA" id="ARBA00022989"/>
    </source>
</evidence>
<evidence type="ECO:0000256" key="1">
    <source>
        <dbReference type="ARBA" id="ARBA00004141"/>
    </source>
</evidence>
<dbReference type="Pfam" id="PF13853">
    <property type="entry name" value="7tm_4"/>
    <property type="match status" value="1"/>
</dbReference>
<dbReference type="GO" id="GO:0007186">
    <property type="term" value="P:G protein-coupled receptor signaling pathway"/>
    <property type="evidence" value="ECO:0007669"/>
    <property type="project" value="InterPro"/>
</dbReference>
<dbReference type="Proteomes" id="UP001488838">
    <property type="component" value="Unassembled WGS sequence"/>
</dbReference>
<proteinExistence type="predicted"/>
<name>A0AAW0HHJ0_MYOGA</name>
<evidence type="ECO:0000256" key="3">
    <source>
        <dbReference type="ARBA" id="ARBA00022692"/>
    </source>
</evidence>
<dbReference type="GO" id="GO:0003964">
    <property type="term" value="F:RNA-directed DNA polymerase activity"/>
    <property type="evidence" value="ECO:0007669"/>
    <property type="project" value="UniProtKB-EC"/>
</dbReference>
<dbReference type="AlphaFoldDB" id="A0AAW0HHJ0"/>
<evidence type="ECO:0000256" key="2">
    <source>
        <dbReference type="ARBA" id="ARBA00012493"/>
    </source>
</evidence>
<evidence type="ECO:0000259" key="10">
    <source>
        <dbReference type="Pfam" id="PF00078"/>
    </source>
</evidence>
<dbReference type="SUPFAM" id="SSF81321">
    <property type="entry name" value="Family A G protein-coupled receptor-like"/>
    <property type="match status" value="1"/>
</dbReference>
<sequence>MGCMLRLTFCDANIINHYFCDILPVMQLSCTSTYVNELEVFIVAGINIIVPSITIFISYGFILSSIFRINSAEGEVEKSAIMKAIESLKQDMNNSLKELDEKYNKKFEEMSIELDEKYNKKFEEISKSVNETLRNQEKTIKQVKETVQELKTEMEAMKKTQTENRLDMEILVTLIPKPHKDTTKKENYRPISLMNIDAKILNKILANRIQEHIRKIMHYDQVGFIPEMQGWFNIRKSINVFDSGLERRELRATVSFIWRWMAIQSETHIGAPDSAPQRPNVEQKEEENEKRK</sequence>
<feature type="compositionally biased region" description="Basic and acidic residues" evidence="8">
    <location>
        <begin position="281"/>
        <end position="292"/>
    </location>
</feature>
<evidence type="ECO:0000256" key="5">
    <source>
        <dbReference type="ARBA" id="ARBA00023136"/>
    </source>
</evidence>
<comment type="subcellular location">
    <subcellularLocation>
        <location evidence="1">Membrane</location>
        <topology evidence="1">Multi-pass membrane protein</topology>
    </subcellularLocation>
</comment>